<dbReference type="Gene3D" id="2.60.200.20">
    <property type="match status" value="1"/>
</dbReference>
<dbReference type="CDD" id="cd00060">
    <property type="entry name" value="FHA"/>
    <property type="match status" value="1"/>
</dbReference>
<dbReference type="InterPro" id="IPR046883">
    <property type="entry name" value="T6SS_FHA_C"/>
</dbReference>
<sequence length="414" mass="46164">MPAALSARVSDTQANQSFEASFERFPVRIGRNQLNDLHIDRPYISQFHAAVDVRDRRILVRDLGSTNGTMFAGHRLARDTAVDVSTQPEITIGPIQIRLAIIEAPLKAELPSDGTLLGTGGENLSALLQSQKRAAPGVEDPYLRQVVPYLEAYRTAWAAVYRIIWEHLARLPPEARQGYLRRLGEEHPTVLAEKDFQKIAQYYGVDYRTLGELAPANAAFAALSELAGVLAPGAKPPDDVAGIVNFARRLRDTMDVFLKCFVSLRDGYYEFEEEVLARDRSVDSDKVANAKDDKELGTVLLTPAGGPDAAHQLRQIFADVMTHQMALLQGVMGGVRSLLVKLSPKTLVRELEREGKKGGLFSSKYEDLWKLYERRHGDFGEDKETFREIFGEQFFRAYVATAAEDDGSRNSNKR</sequence>
<dbReference type="InterPro" id="IPR050923">
    <property type="entry name" value="Cell_Proc_Reg/RNA_Proc"/>
</dbReference>
<reference evidence="2 3" key="1">
    <citation type="submission" date="2015-09" db="EMBL/GenBank/DDBJ databases">
        <title>Sorangium comparison.</title>
        <authorList>
            <person name="Zaburannyi N."/>
            <person name="Bunk B."/>
            <person name="Overmann J."/>
            <person name="Mueller R."/>
        </authorList>
    </citation>
    <scope>NUCLEOTIDE SEQUENCE [LARGE SCALE GENOMIC DNA]</scope>
    <source>
        <strain evidence="2 3">So ceGT47</strain>
    </source>
</reference>
<dbReference type="EMBL" id="CP012670">
    <property type="protein sequence ID" value="AUX24136.1"/>
    <property type="molecule type" value="Genomic_DNA"/>
</dbReference>
<evidence type="ECO:0000259" key="1">
    <source>
        <dbReference type="PROSITE" id="PS50006"/>
    </source>
</evidence>
<dbReference type="AlphaFoldDB" id="A0A4P2Q510"/>
<evidence type="ECO:0000313" key="3">
    <source>
        <dbReference type="Proteomes" id="UP000295781"/>
    </source>
</evidence>
<feature type="domain" description="FHA" evidence="1">
    <location>
        <begin position="27"/>
        <end position="76"/>
    </location>
</feature>
<dbReference type="Pfam" id="PF00498">
    <property type="entry name" value="FHA"/>
    <property type="match status" value="1"/>
</dbReference>
<accession>A0A4P2Q510</accession>
<organism evidence="2 3">
    <name type="scientific">Sorangium cellulosum</name>
    <name type="common">Polyangium cellulosum</name>
    <dbReference type="NCBI Taxonomy" id="56"/>
    <lineage>
        <taxon>Bacteria</taxon>
        <taxon>Pseudomonadati</taxon>
        <taxon>Myxococcota</taxon>
        <taxon>Polyangia</taxon>
        <taxon>Polyangiales</taxon>
        <taxon>Polyangiaceae</taxon>
        <taxon>Sorangium</taxon>
    </lineage>
</organism>
<dbReference type="RefSeq" id="WP_129349812.1">
    <property type="nucleotide sequence ID" value="NZ_CP012670.1"/>
</dbReference>
<dbReference type="OrthoDB" id="5522831at2"/>
<dbReference type="InterPro" id="IPR000253">
    <property type="entry name" value="FHA_dom"/>
</dbReference>
<dbReference type="PANTHER" id="PTHR23308">
    <property type="entry name" value="NUCLEAR INHIBITOR OF PROTEIN PHOSPHATASE-1"/>
    <property type="match status" value="1"/>
</dbReference>
<dbReference type="Pfam" id="PF20232">
    <property type="entry name" value="T6SS_FHA_C"/>
    <property type="match status" value="1"/>
</dbReference>
<dbReference type="SMART" id="SM00240">
    <property type="entry name" value="FHA"/>
    <property type="match status" value="1"/>
</dbReference>
<dbReference type="InterPro" id="IPR008984">
    <property type="entry name" value="SMAD_FHA_dom_sf"/>
</dbReference>
<gene>
    <name evidence="2" type="ORF">SOCEGT47_046720</name>
</gene>
<evidence type="ECO:0000313" key="2">
    <source>
        <dbReference type="EMBL" id="AUX24136.1"/>
    </source>
</evidence>
<name>A0A4P2Q510_SORCE</name>
<protein>
    <submittedName>
        <fullName evidence="2">Phosphopeptide-binding protein</fullName>
    </submittedName>
</protein>
<proteinExistence type="predicted"/>
<dbReference type="SUPFAM" id="SSF49879">
    <property type="entry name" value="SMAD/FHA domain"/>
    <property type="match status" value="1"/>
</dbReference>
<dbReference type="Proteomes" id="UP000295781">
    <property type="component" value="Chromosome"/>
</dbReference>
<dbReference type="PROSITE" id="PS50006">
    <property type="entry name" value="FHA_DOMAIN"/>
    <property type="match status" value="1"/>
</dbReference>